<dbReference type="Gene3D" id="3.40.50.450">
    <property type="match status" value="1"/>
</dbReference>
<proteinExistence type="predicted"/>
<sequence length="470" mass="51239">MSAASYWEGLADALPVIHARAGQAAIYAEFRSKGPQRFSEVGRRFNSDAGVQSRVAAGGSACCVSKVQHAVQLWGQLGPPTPGPCRRSGVSHGWRSSLGTDTNEVSDQLVRNAIPASADITPEHHELLGPPFSSGYALSFGARRPAGRIHHVQQHRAAQAIARSQRRASLAHAITPTHNHPQQWEQGPIQGCIEVLGGKSWEIGGLPARQNGLGQNSFSVFLDVTEQLVPSPYRMAAVRGLGLCSRRIWNRLHQPWRPCAGSARLKLRAQDVVGRAGFLRNLQWPLGLLGGRQKSSNQTATLEKDFNDTSPEEELARLTNPQQNVAILGTRDCTYNHQQEIEALTQGHVERGHRIFTSGSSGTNSAVIKAVLDKGRPELLTVELPQSLGKQDDEVQVLLERCKEEGVTICPHRECDHLELAAAAAKCNTRILGQVDRLVVFATHRSDKYLGLVQEAKDNNVMVAAFNVEV</sequence>
<comment type="caution">
    <text evidence="1">The sequence shown here is derived from an EMBL/GenBank/DDBJ whole genome shotgun (WGS) entry which is preliminary data.</text>
</comment>
<name>A0A1Q9C5Y3_SYMMI</name>
<evidence type="ECO:0000313" key="1">
    <source>
        <dbReference type="EMBL" id="OLP78320.1"/>
    </source>
</evidence>
<evidence type="ECO:0000313" key="2">
    <source>
        <dbReference type="Proteomes" id="UP000186817"/>
    </source>
</evidence>
<accession>A0A1Q9C5Y3</accession>
<dbReference type="AlphaFoldDB" id="A0A1Q9C5Y3"/>
<dbReference type="Proteomes" id="UP000186817">
    <property type="component" value="Unassembled WGS sequence"/>
</dbReference>
<gene>
    <name evidence="1" type="ORF">AK812_SmicGene41510</name>
</gene>
<organism evidence="1 2">
    <name type="scientific">Symbiodinium microadriaticum</name>
    <name type="common">Dinoflagellate</name>
    <name type="synonym">Zooxanthella microadriatica</name>
    <dbReference type="NCBI Taxonomy" id="2951"/>
    <lineage>
        <taxon>Eukaryota</taxon>
        <taxon>Sar</taxon>
        <taxon>Alveolata</taxon>
        <taxon>Dinophyceae</taxon>
        <taxon>Suessiales</taxon>
        <taxon>Symbiodiniaceae</taxon>
        <taxon>Symbiodinium</taxon>
    </lineage>
</organism>
<reference evidence="1 2" key="1">
    <citation type="submission" date="2016-02" db="EMBL/GenBank/DDBJ databases">
        <title>Genome analysis of coral dinoflagellate symbionts highlights evolutionary adaptations to a symbiotic lifestyle.</title>
        <authorList>
            <person name="Aranda M."/>
            <person name="Li Y."/>
            <person name="Liew Y.J."/>
            <person name="Baumgarten S."/>
            <person name="Simakov O."/>
            <person name="Wilson M."/>
            <person name="Piel J."/>
            <person name="Ashoor H."/>
            <person name="Bougouffa S."/>
            <person name="Bajic V.B."/>
            <person name="Ryu T."/>
            <person name="Ravasi T."/>
            <person name="Bayer T."/>
            <person name="Micklem G."/>
            <person name="Kim H."/>
            <person name="Bhak J."/>
            <person name="Lajeunesse T.C."/>
            <person name="Voolstra C.R."/>
        </authorList>
    </citation>
    <scope>NUCLEOTIDE SEQUENCE [LARGE SCALE GENOMIC DNA]</scope>
    <source>
        <strain evidence="1 2">CCMP2467</strain>
    </source>
</reference>
<dbReference type="OrthoDB" id="4644at2759"/>
<dbReference type="EMBL" id="LSRX01001626">
    <property type="protein sequence ID" value="OLP78320.1"/>
    <property type="molecule type" value="Genomic_DNA"/>
</dbReference>
<keyword evidence="2" id="KW-1185">Reference proteome</keyword>
<protein>
    <submittedName>
        <fullName evidence="1">Uncharacterized protein</fullName>
    </submittedName>
</protein>